<evidence type="ECO:0000256" key="4">
    <source>
        <dbReference type="ARBA" id="ARBA00023284"/>
    </source>
</evidence>
<keyword evidence="7" id="KW-1185">Reference proteome</keyword>
<sequence>MKNYIIFLIQIIAFQFAIGQNANIIIKGRISNEAPRSFSDDFWFYDEYNLLASNAGDVYPFHLDNGKFEVRLVANEPYGYFRCRAVFLTSQLLDLYLMQPGDSIFMDIQGNDKVLFSGKGSEKLNYQSYAARIASDANFISHKDTVKYGKLDYPSMKLKKIQDGINLCIDSLKKLNKIADDMTIEILRVNTLSNFSKLYVASLGSIYPSSNEKEKQFILNYLQTIILQQQTATISNEKILKNCPAYQNLLYYTQLYYDRLILNNSIVNAVKIHSTYNSFEKNYTGLLRDKLITALLIQQDRDDQSLPLAENALTFLTDQRSKFTIAKFVNSRKSGFAAYPFIFETIDGNNIKLDDFKGKLLIIDSWYYGCTNCAILSHNLAPVVKKYKNSDKVTFLSVNVDRDKVKFKKGIESGLYGEKGVLHVWTKGNGEKDPFIKHYQYYGYPNILIIDENGNVLTANPFETGEEAAKKIDEIIKNNI</sequence>
<organism evidence="6 7">
    <name type="scientific">Flavobacterium supellecticarium</name>
    <dbReference type="NCBI Taxonomy" id="2565924"/>
    <lineage>
        <taxon>Bacteria</taxon>
        <taxon>Pseudomonadati</taxon>
        <taxon>Bacteroidota</taxon>
        <taxon>Flavobacteriia</taxon>
        <taxon>Flavobacteriales</taxon>
        <taxon>Flavobacteriaceae</taxon>
        <taxon>Flavobacterium</taxon>
    </lineage>
</organism>
<dbReference type="GO" id="GO:0030313">
    <property type="term" value="C:cell envelope"/>
    <property type="evidence" value="ECO:0007669"/>
    <property type="project" value="UniProtKB-SubCell"/>
</dbReference>
<keyword evidence="3" id="KW-1015">Disulfide bond</keyword>
<dbReference type="Pfam" id="PF13905">
    <property type="entry name" value="Thioredoxin_8"/>
    <property type="match status" value="1"/>
</dbReference>
<accession>A0A4S4A3J7</accession>
<dbReference type="OrthoDB" id="9815205at2"/>
<evidence type="ECO:0000256" key="2">
    <source>
        <dbReference type="ARBA" id="ARBA00022748"/>
    </source>
</evidence>
<protein>
    <recommendedName>
        <fullName evidence="5">Thioredoxin domain-containing protein</fullName>
    </recommendedName>
</protein>
<dbReference type="PANTHER" id="PTHR42852">
    <property type="entry name" value="THIOL:DISULFIDE INTERCHANGE PROTEIN DSBE"/>
    <property type="match status" value="1"/>
</dbReference>
<evidence type="ECO:0000259" key="5">
    <source>
        <dbReference type="PROSITE" id="PS51352"/>
    </source>
</evidence>
<evidence type="ECO:0000256" key="1">
    <source>
        <dbReference type="ARBA" id="ARBA00004196"/>
    </source>
</evidence>
<dbReference type="Proteomes" id="UP000307507">
    <property type="component" value="Unassembled WGS sequence"/>
</dbReference>
<evidence type="ECO:0000313" key="6">
    <source>
        <dbReference type="EMBL" id="THF53001.1"/>
    </source>
</evidence>
<dbReference type="PANTHER" id="PTHR42852:SF6">
    <property type="entry name" value="THIOL:DISULFIDE INTERCHANGE PROTEIN DSBE"/>
    <property type="match status" value="1"/>
</dbReference>
<comment type="subcellular location">
    <subcellularLocation>
        <location evidence="1">Cell envelope</location>
    </subcellularLocation>
</comment>
<keyword evidence="2" id="KW-0201">Cytochrome c-type biogenesis</keyword>
<proteinExistence type="predicted"/>
<evidence type="ECO:0000313" key="7">
    <source>
        <dbReference type="Proteomes" id="UP000307507"/>
    </source>
</evidence>
<reference evidence="6 7" key="1">
    <citation type="submission" date="2019-04" db="EMBL/GenBank/DDBJ databases">
        <title>Flavobacterium sp. nov. isolated from construction timber.</title>
        <authorList>
            <person name="Lin S.-Y."/>
            <person name="Chang C.-T."/>
            <person name="Young C.-C."/>
        </authorList>
    </citation>
    <scope>NUCLEOTIDE SEQUENCE [LARGE SCALE GENOMIC DNA]</scope>
    <source>
        <strain evidence="6 7">CC-CTC003</strain>
    </source>
</reference>
<dbReference type="SUPFAM" id="SSF52833">
    <property type="entry name" value="Thioredoxin-like"/>
    <property type="match status" value="1"/>
</dbReference>
<feature type="domain" description="Thioredoxin" evidence="5">
    <location>
        <begin position="332"/>
        <end position="477"/>
    </location>
</feature>
<dbReference type="AlphaFoldDB" id="A0A4S4A3J7"/>
<dbReference type="RefSeq" id="WP_136401526.1">
    <property type="nucleotide sequence ID" value="NZ_SSNZ01000001.1"/>
</dbReference>
<dbReference type="InterPro" id="IPR036249">
    <property type="entry name" value="Thioredoxin-like_sf"/>
</dbReference>
<gene>
    <name evidence="6" type="ORF">E6C50_01985</name>
</gene>
<dbReference type="InterPro" id="IPR050553">
    <property type="entry name" value="Thioredoxin_ResA/DsbE_sf"/>
</dbReference>
<dbReference type="GO" id="GO:0017004">
    <property type="term" value="P:cytochrome complex assembly"/>
    <property type="evidence" value="ECO:0007669"/>
    <property type="project" value="UniProtKB-KW"/>
</dbReference>
<evidence type="ECO:0000256" key="3">
    <source>
        <dbReference type="ARBA" id="ARBA00023157"/>
    </source>
</evidence>
<dbReference type="InterPro" id="IPR012336">
    <property type="entry name" value="Thioredoxin-like_fold"/>
</dbReference>
<dbReference type="Gene3D" id="3.40.30.10">
    <property type="entry name" value="Glutaredoxin"/>
    <property type="match status" value="1"/>
</dbReference>
<comment type="caution">
    <text evidence="6">The sequence shown here is derived from an EMBL/GenBank/DDBJ whole genome shotgun (WGS) entry which is preliminary data.</text>
</comment>
<keyword evidence="4" id="KW-0676">Redox-active center</keyword>
<name>A0A4S4A3J7_9FLAO</name>
<dbReference type="InterPro" id="IPR013766">
    <property type="entry name" value="Thioredoxin_domain"/>
</dbReference>
<dbReference type="EMBL" id="SSNZ01000001">
    <property type="protein sequence ID" value="THF53001.1"/>
    <property type="molecule type" value="Genomic_DNA"/>
</dbReference>
<dbReference type="PROSITE" id="PS51352">
    <property type="entry name" value="THIOREDOXIN_2"/>
    <property type="match status" value="1"/>
</dbReference>